<keyword evidence="1" id="KW-0378">Hydrolase</keyword>
<name>A0AAE4F134_9EURY</name>
<dbReference type="Proteomes" id="UP001253439">
    <property type="component" value="Unassembled WGS sequence"/>
</dbReference>
<evidence type="ECO:0000313" key="1">
    <source>
        <dbReference type="EMBL" id="MDS0223632.1"/>
    </source>
</evidence>
<keyword evidence="2" id="KW-1185">Reference proteome</keyword>
<dbReference type="AlphaFoldDB" id="A0AAE4F134"/>
<organism evidence="1 2">
    <name type="scientific">Haloarcula terrestris</name>
    <dbReference type="NCBI Taxonomy" id="2950533"/>
    <lineage>
        <taxon>Archaea</taxon>
        <taxon>Methanobacteriati</taxon>
        <taxon>Methanobacteriota</taxon>
        <taxon>Stenosarchaea group</taxon>
        <taxon>Halobacteria</taxon>
        <taxon>Halobacteriales</taxon>
        <taxon>Haloarculaceae</taxon>
        <taxon>Haloarcula</taxon>
    </lineage>
</organism>
<gene>
    <name evidence="1" type="ORF">NDI54_20020</name>
</gene>
<dbReference type="GO" id="GO:0004519">
    <property type="term" value="F:endonuclease activity"/>
    <property type="evidence" value="ECO:0007669"/>
    <property type="project" value="UniProtKB-KW"/>
</dbReference>
<reference evidence="1 2" key="1">
    <citation type="submission" date="2022-06" db="EMBL/GenBank/DDBJ databases">
        <title>Haloarcula sp. a new haloarchaeum isolate from saline soil.</title>
        <authorList>
            <person name="Strakova D."/>
            <person name="Galisteo C."/>
            <person name="Sanchez-Porro C."/>
            <person name="Ventosa A."/>
        </authorList>
    </citation>
    <scope>NUCLEOTIDE SEQUENCE [LARGE SCALE GENOMIC DNA]</scope>
    <source>
        <strain evidence="1 2">S1AR25-5A</strain>
    </source>
</reference>
<sequence>MVSVFRYTVASTCWYSAGGFTGSRETATKTNSLVDRLRKLTLPAVDDVRDGLASYMETVERADELEVKIERTDELIDEIVYELYGLTDEEIEIVEEAIGGERVARQLQL</sequence>
<keyword evidence="1" id="KW-0540">Nuclease</keyword>
<evidence type="ECO:0000313" key="2">
    <source>
        <dbReference type="Proteomes" id="UP001253439"/>
    </source>
</evidence>
<comment type="caution">
    <text evidence="1">The sequence shown here is derived from an EMBL/GenBank/DDBJ whole genome shotgun (WGS) entry which is preliminary data.</text>
</comment>
<protein>
    <submittedName>
        <fullName evidence="1">Restriction endonuclease</fullName>
    </submittedName>
</protein>
<proteinExistence type="predicted"/>
<dbReference type="EMBL" id="JAMQOM010000020">
    <property type="protein sequence ID" value="MDS0223632.1"/>
    <property type="molecule type" value="Genomic_DNA"/>
</dbReference>
<keyword evidence="1" id="KW-0255">Endonuclease</keyword>
<accession>A0AAE4F134</accession>